<keyword evidence="3" id="KW-1185">Reference proteome</keyword>
<evidence type="ECO:0000313" key="3">
    <source>
        <dbReference type="Proteomes" id="UP001634393"/>
    </source>
</evidence>
<dbReference type="Proteomes" id="UP001634393">
    <property type="component" value="Unassembled WGS sequence"/>
</dbReference>
<sequence>MSSCGSCHVPMCSTQSAWTHGYSQVGRALSVGAQYRMKTKGDFCYVEFYILFFIFCM</sequence>
<accession>A0ABD3T7C2</accession>
<dbReference type="EMBL" id="JBJXBP010000004">
    <property type="protein sequence ID" value="KAL3832838.1"/>
    <property type="molecule type" value="Genomic_DNA"/>
</dbReference>
<reference evidence="1 3" key="1">
    <citation type="submission" date="2024-12" db="EMBL/GenBank/DDBJ databases">
        <title>The unique morphological basis and parallel evolutionary history of personate flowers in Penstemon.</title>
        <authorList>
            <person name="Depatie T.H."/>
            <person name="Wessinger C.A."/>
        </authorList>
    </citation>
    <scope>NUCLEOTIDE SEQUENCE [LARGE SCALE GENOMIC DNA]</scope>
    <source>
        <strain evidence="1">WTNN_2</strain>
        <tissue evidence="1">Leaf</tissue>
    </source>
</reference>
<comment type="caution">
    <text evidence="1">The sequence shown here is derived from an EMBL/GenBank/DDBJ whole genome shotgun (WGS) entry which is preliminary data.</text>
</comment>
<evidence type="ECO:0000313" key="2">
    <source>
        <dbReference type="EMBL" id="KAL3832838.1"/>
    </source>
</evidence>
<evidence type="ECO:0000313" key="1">
    <source>
        <dbReference type="EMBL" id="KAL3832836.1"/>
    </source>
</evidence>
<dbReference type="EMBL" id="JBJXBP010000004">
    <property type="protein sequence ID" value="KAL3832836.1"/>
    <property type="molecule type" value="Genomic_DNA"/>
</dbReference>
<organism evidence="1 3">
    <name type="scientific">Penstemon smallii</name>
    <dbReference type="NCBI Taxonomy" id="265156"/>
    <lineage>
        <taxon>Eukaryota</taxon>
        <taxon>Viridiplantae</taxon>
        <taxon>Streptophyta</taxon>
        <taxon>Embryophyta</taxon>
        <taxon>Tracheophyta</taxon>
        <taxon>Spermatophyta</taxon>
        <taxon>Magnoliopsida</taxon>
        <taxon>eudicotyledons</taxon>
        <taxon>Gunneridae</taxon>
        <taxon>Pentapetalae</taxon>
        <taxon>asterids</taxon>
        <taxon>lamiids</taxon>
        <taxon>Lamiales</taxon>
        <taxon>Plantaginaceae</taxon>
        <taxon>Cheloneae</taxon>
        <taxon>Penstemon</taxon>
    </lineage>
</organism>
<proteinExistence type="predicted"/>
<dbReference type="AlphaFoldDB" id="A0ABD3T7C2"/>
<name>A0ABD3T7C2_9LAMI</name>
<protein>
    <submittedName>
        <fullName evidence="1">Uncharacterized protein</fullName>
    </submittedName>
</protein>
<gene>
    <name evidence="1" type="ORF">ACJIZ3_007572</name>
    <name evidence="2" type="ORF">ACJIZ3_007574</name>
</gene>